<dbReference type="InterPro" id="IPR020471">
    <property type="entry name" value="AKR"/>
</dbReference>
<name>A0A0N0DHV5_FUSLA</name>
<reference evidence="3 4" key="1">
    <citation type="submission" date="2015-04" db="EMBL/GenBank/DDBJ databases">
        <title>The draft genome sequence of Fusarium langsethiae, a T-2/HT-2 mycotoxin producer.</title>
        <authorList>
            <person name="Lysoe E."/>
            <person name="Divon H.H."/>
            <person name="Terzi V."/>
            <person name="Orru L."/>
            <person name="Lamontanara A."/>
            <person name="Kolseth A.-K."/>
            <person name="Frandsen R.J."/>
            <person name="Nielsen K."/>
            <person name="Thrane U."/>
        </authorList>
    </citation>
    <scope>NUCLEOTIDE SEQUENCE [LARGE SCALE GENOMIC DNA]</scope>
    <source>
        <strain evidence="3 4">Fl201059</strain>
    </source>
</reference>
<dbReference type="InterPro" id="IPR023210">
    <property type="entry name" value="NADP_OxRdtase_dom"/>
</dbReference>
<dbReference type="OrthoDB" id="5357513at2759"/>
<dbReference type="PANTHER" id="PTHR11732">
    <property type="entry name" value="ALDO/KETO REDUCTASE"/>
    <property type="match status" value="1"/>
</dbReference>
<dbReference type="SUPFAM" id="SSF51430">
    <property type="entry name" value="NAD(P)-linked oxidoreductase"/>
    <property type="match status" value="1"/>
</dbReference>
<dbReference type="CDD" id="cd19071">
    <property type="entry name" value="AKR_AKR1-5-like"/>
    <property type="match status" value="1"/>
</dbReference>
<dbReference type="AlphaFoldDB" id="A0A0N0DHV5"/>
<sequence>MVAKLAKDIALKGSSTAMPKLVYGTAWKKERSADLVYTALKHGFRGIDTAGQPKHYNEKGVGQGVQRAIRDGIIKREALFLQTKFSPPGNQAEDAPYDFDAPVVEQVHQSVRSSLNYFTIEGEEPYFDSMLLHSPLRTLDETITAWKTLETYVPHQIRNLGISNTTLPILEALNDVATVKPSVVQNRFHADTRFEVELRAYCRRQDIAFQSFWTLTGNPELVVSKPVRTIARRAGVAPVAAYYALVLGLDGITVLDGTTTESHMKDDLEGIEKIASWAEGSGADEWASALDEFKQSIGEAWS</sequence>
<accession>A0A0N0DHV5</accession>
<evidence type="ECO:0000256" key="1">
    <source>
        <dbReference type="ARBA" id="ARBA00023002"/>
    </source>
</evidence>
<keyword evidence="1" id="KW-0560">Oxidoreductase</keyword>
<dbReference type="InterPro" id="IPR036812">
    <property type="entry name" value="NAD(P)_OxRdtase_dom_sf"/>
</dbReference>
<gene>
    <name evidence="3" type="ORF">FLAG1_00943</name>
</gene>
<dbReference type="Pfam" id="PF00248">
    <property type="entry name" value="Aldo_ket_red"/>
    <property type="match status" value="1"/>
</dbReference>
<proteinExistence type="predicted"/>
<dbReference type="EMBL" id="JXCE01000007">
    <property type="protein sequence ID" value="KPA46087.1"/>
    <property type="molecule type" value="Genomic_DNA"/>
</dbReference>
<keyword evidence="4" id="KW-1185">Reference proteome</keyword>
<protein>
    <submittedName>
        <fullName evidence="3">Aldo-keto reductase</fullName>
    </submittedName>
</protein>
<evidence type="ECO:0000313" key="4">
    <source>
        <dbReference type="Proteomes" id="UP000037904"/>
    </source>
</evidence>
<dbReference type="Gene3D" id="3.20.20.100">
    <property type="entry name" value="NADP-dependent oxidoreductase domain"/>
    <property type="match status" value="1"/>
</dbReference>
<organism evidence="3 4">
    <name type="scientific">Fusarium langsethiae</name>
    <dbReference type="NCBI Taxonomy" id="179993"/>
    <lineage>
        <taxon>Eukaryota</taxon>
        <taxon>Fungi</taxon>
        <taxon>Dikarya</taxon>
        <taxon>Ascomycota</taxon>
        <taxon>Pezizomycotina</taxon>
        <taxon>Sordariomycetes</taxon>
        <taxon>Hypocreomycetidae</taxon>
        <taxon>Hypocreales</taxon>
        <taxon>Nectriaceae</taxon>
        <taxon>Fusarium</taxon>
    </lineage>
</organism>
<dbReference type="GO" id="GO:0016491">
    <property type="term" value="F:oxidoreductase activity"/>
    <property type="evidence" value="ECO:0007669"/>
    <property type="project" value="UniProtKB-KW"/>
</dbReference>
<evidence type="ECO:0000313" key="3">
    <source>
        <dbReference type="EMBL" id="KPA46087.1"/>
    </source>
</evidence>
<comment type="caution">
    <text evidence="3">The sequence shown here is derived from an EMBL/GenBank/DDBJ whole genome shotgun (WGS) entry which is preliminary data.</text>
</comment>
<feature type="domain" description="NADP-dependent oxidoreductase" evidence="2">
    <location>
        <begin position="26"/>
        <end position="215"/>
    </location>
</feature>
<dbReference type="Proteomes" id="UP000037904">
    <property type="component" value="Unassembled WGS sequence"/>
</dbReference>
<evidence type="ECO:0000259" key="2">
    <source>
        <dbReference type="Pfam" id="PF00248"/>
    </source>
</evidence>